<dbReference type="Gene3D" id="3.40.50.1820">
    <property type="entry name" value="alpha/beta hydrolase"/>
    <property type="match status" value="1"/>
</dbReference>
<protein>
    <recommendedName>
        <fullName evidence="7">Carboxylic ester hydrolase</fullName>
        <ecNumber evidence="7">3.1.1.-</ecNumber>
    </recommendedName>
</protein>
<feature type="signal peptide" evidence="7">
    <location>
        <begin position="1"/>
        <end position="23"/>
    </location>
</feature>
<evidence type="ECO:0000256" key="4">
    <source>
        <dbReference type="ARBA" id="ARBA00022801"/>
    </source>
</evidence>
<comment type="similarity">
    <text evidence="2">Belongs to the 'GDXG' lipolytic enzyme family.</text>
</comment>
<dbReference type="InterPro" id="IPR029058">
    <property type="entry name" value="AB_hydrolase_fold"/>
</dbReference>
<keyword evidence="6" id="KW-0325">Glycoprotein</keyword>
<dbReference type="OMA" id="KYHVFLG"/>
<dbReference type="PANTHER" id="PTHR43142:SF1">
    <property type="entry name" value="CARBOXYLIC ESTER HYDROLASE"/>
    <property type="match status" value="1"/>
</dbReference>
<dbReference type="InterPro" id="IPR019826">
    <property type="entry name" value="Carboxylesterase_B_AS"/>
</dbReference>
<dbReference type="PANTHER" id="PTHR43142">
    <property type="entry name" value="CARBOXYLIC ESTER HYDROLASE"/>
    <property type="match status" value="1"/>
</dbReference>
<dbReference type="Pfam" id="PF00135">
    <property type="entry name" value="COesterase"/>
    <property type="match status" value="1"/>
</dbReference>
<evidence type="ECO:0000256" key="7">
    <source>
        <dbReference type="RuleBase" id="RU361235"/>
    </source>
</evidence>
<feature type="transmembrane region" description="Helical" evidence="8">
    <location>
        <begin position="567"/>
        <end position="588"/>
    </location>
</feature>
<dbReference type="AlphaFoldDB" id="A0A336LD02"/>
<keyword evidence="7" id="KW-0732">Signal</keyword>
<dbReference type="InterPro" id="IPR002018">
    <property type="entry name" value="CarbesteraseB"/>
</dbReference>
<evidence type="ECO:0000259" key="9">
    <source>
        <dbReference type="Pfam" id="PF00135"/>
    </source>
</evidence>
<comment type="similarity">
    <text evidence="1 7">Belongs to the type-B carboxylesterase/lipase family.</text>
</comment>
<proteinExistence type="inferred from homology"/>
<keyword evidence="3" id="KW-0719">Serine esterase</keyword>
<keyword evidence="8" id="KW-0812">Transmembrane</keyword>
<evidence type="ECO:0000256" key="8">
    <source>
        <dbReference type="SAM" id="Phobius"/>
    </source>
</evidence>
<dbReference type="EMBL" id="UFQT01003347">
    <property type="protein sequence ID" value="SSX34896.1"/>
    <property type="molecule type" value="Genomic_DNA"/>
</dbReference>
<evidence type="ECO:0000256" key="3">
    <source>
        <dbReference type="ARBA" id="ARBA00022487"/>
    </source>
</evidence>
<feature type="domain" description="Carboxylesterase type B" evidence="9">
    <location>
        <begin position="28"/>
        <end position="546"/>
    </location>
</feature>
<reference evidence="10" key="1">
    <citation type="submission" date="2018-04" db="EMBL/GenBank/DDBJ databases">
        <authorList>
            <person name="Go L.Y."/>
            <person name="Mitchell J.A."/>
        </authorList>
    </citation>
    <scope>NUCLEOTIDE SEQUENCE</scope>
    <source>
        <tissue evidence="10">Whole organism</tissue>
    </source>
</reference>
<keyword evidence="5" id="KW-1015">Disulfide bond</keyword>
<dbReference type="PROSITE" id="PS01173">
    <property type="entry name" value="LIPASE_GDXG_HIS"/>
    <property type="match status" value="1"/>
</dbReference>
<evidence type="ECO:0000313" key="10">
    <source>
        <dbReference type="EMBL" id="SSX15530.1"/>
    </source>
</evidence>
<dbReference type="PROSITE" id="PS00122">
    <property type="entry name" value="CARBOXYLESTERASE_B_1"/>
    <property type="match status" value="1"/>
</dbReference>
<reference evidence="11" key="2">
    <citation type="submission" date="2018-07" db="EMBL/GenBank/DDBJ databases">
        <authorList>
            <person name="Quirk P.G."/>
            <person name="Krulwich T.A."/>
        </authorList>
    </citation>
    <scope>NUCLEOTIDE SEQUENCE</scope>
</reference>
<dbReference type="VEuPathDB" id="VectorBase:CSON008755"/>
<dbReference type="EC" id="3.1.1.-" evidence="7"/>
<name>A0A336LD02_CULSO</name>
<keyword evidence="8" id="KW-0472">Membrane</keyword>
<evidence type="ECO:0000256" key="1">
    <source>
        <dbReference type="ARBA" id="ARBA00005964"/>
    </source>
</evidence>
<dbReference type="EMBL" id="UFQS01003347">
    <property type="protein sequence ID" value="SSX15530.1"/>
    <property type="molecule type" value="Genomic_DNA"/>
</dbReference>
<feature type="chain" id="PRO_5034108146" description="Carboxylic ester hydrolase" evidence="7">
    <location>
        <begin position="24"/>
        <end position="605"/>
    </location>
</feature>
<dbReference type="InterPro" id="IPR002168">
    <property type="entry name" value="Lipase_GDXG_HIS_AS"/>
</dbReference>
<evidence type="ECO:0000256" key="2">
    <source>
        <dbReference type="ARBA" id="ARBA00010515"/>
    </source>
</evidence>
<evidence type="ECO:0000256" key="6">
    <source>
        <dbReference type="ARBA" id="ARBA00023180"/>
    </source>
</evidence>
<dbReference type="GO" id="GO:0052689">
    <property type="term" value="F:carboxylic ester hydrolase activity"/>
    <property type="evidence" value="ECO:0007669"/>
    <property type="project" value="UniProtKB-KW"/>
</dbReference>
<organism evidence="10">
    <name type="scientific">Culicoides sonorensis</name>
    <name type="common">Biting midge</name>
    <dbReference type="NCBI Taxonomy" id="179676"/>
    <lineage>
        <taxon>Eukaryota</taxon>
        <taxon>Metazoa</taxon>
        <taxon>Ecdysozoa</taxon>
        <taxon>Arthropoda</taxon>
        <taxon>Hexapoda</taxon>
        <taxon>Insecta</taxon>
        <taxon>Pterygota</taxon>
        <taxon>Neoptera</taxon>
        <taxon>Endopterygota</taxon>
        <taxon>Diptera</taxon>
        <taxon>Nematocera</taxon>
        <taxon>Chironomoidea</taxon>
        <taxon>Ceratopogonidae</taxon>
        <taxon>Ceratopogoninae</taxon>
        <taxon>Culicoides</taxon>
        <taxon>Monoculicoides</taxon>
    </lineage>
</organism>
<keyword evidence="8" id="KW-1133">Transmembrane helix</keyword>
<dbReference type="SUPFAM" id="SSF53474">
    <property type="entry name" value="alpha/beta-Hydrolases"/>
    <property type="match status" value="1"/>
</dbReference>
<sequence length="605" mass="69541">MKLSVITLFIFFVILLNVRISYQIDQLTPVIETSNGPIQGRVLLSASNNIYFAFQGIRYAKPLVNELRFEPPVPIGNWSDIFNATKDGPHCPQVVRDELNIEISEDCLHLNIYSRPSLTSQLRPVLVYIHGGGFNEGSNTFDHDVGPQYIMDHEIIFVAINYRLNIFGFISTGTKSAPGNLGLKDQILALKWIRHNIQYFGGNPNSITLMGESAGAMSVSLLMASSQSKNLFQRAILSSGSAIAHWKLPKNLLDITRKSAQMVGCNPNDTDTMIKCLKTVDFKLLSKTYQNLKEWHSCPQRTWMPVIEEDFMQERVLVEDPVMTFRRGDMAKVDVMIGITRDEWAFTPIDIIKNETLLHEFDTNFDVIAPICFNYERNTSKSLKISHTLRNRTFGENTKITKESFNGIHTLFSEAVVNFGVYRIIQLLSLQTDLNIYAYHFSYQGRYSHVYYPDPDTPFGVVHADDLFYLFVQNDKVPPFNETDPEWEFVHKYIKLIVNFAEFSNPVPDEDLNVTWTTLTPESPSYLDFNTNMVMKNEIPWDRIKMWNELFPYSDELEISEKNSLNWLLITGLCLGVIVLALLLIQILRHFHGKRKIKEEVRETF</sequence>
<accession>A0A336LD02</accession>
<keyword evidence="4 7" id="KW-0378">Hydrolase</keyword>
<evidence type="ECO:0000313" key="11">
    <source>
        <dbReference type="EMBL" id="SSX34896.1"/>
    </source>
</evidence>
<gene>
    <name evidence="10" type="primary">CSON008755</name>
</gene>
<evidence type="ECO:0000256" key="5">
    <source>
        <dbReference type="ARBA" id="ARBA00023157"/>
    </source>
</evidence>